<feature type="domain" description="Flagellar M-ring N-terminal" evidence="2">
    <location>
        <begin position="51"/>
        <end position="122"/>
    </location>
</feature>
<dbReference type="Pfam" id="PF01514">
    <property type="entry name" value="YscJ_FliF"/>
    <property type="match status" value="1"/>
</dbReference>
<protein>
    <recommendedName>
        <fullName evidence="2">Flagellar M-ring N-terminal domain-containing protein</fullName>
    </recommendedName>
</protein>
<feature type="transmembrane region" description="Helical" evidence="1">
    <location>
        <begin position="30"/>
        <end position="50"/>
    </location>
</feature>
<dbReference type="PANTHER" id="PTHR30046:SF0">
    <property type="entry name" value="FLAGELLAR M-RING PROTEIN"/>
    <property type="match status" value="1"/>
</dbReference>
<sequence length="123" mass="13645">MNIKEFPQKTKDFVMLKKDQFIELPKKKKIIITTAIVTLVVAGIFGINYAKSNKYAVLFSGLDSNDATVVTKELESKKIETKIKGDSILVPKGDVDKLRMELSSNISNGSKGFELMDGDHHLG</sequence>
<dbReference type="InterPro" id="IPR006182">
    <property type="entry name" value="FliF_N_dom"/>
</dbReference>
<evidence type="ECO:0000259" key="2">
    <source>
        <dbReference type="Pfam" id="PF01514"/>
    </source>
</evidence>
<reference evidence="3 4" key="1">
    <citation type="submission" date="2023-04" db="EMBL/GenBank/DDBJ databases">
        <title>Bacteria Genome Submission.</title>
        <authorList>
            <person name="Isaac P."/>
        </authorList>
    </citation>
    <scope>NUCLEOTIDE SEQUENCE [LARGE SCALE GENOMIC DNA]</scope>
    <source>
        <strain evidence="3 4">SampleS7P1</strain>
    </source>
</reference>
<keyword evidence="1" id="KW-1133">Transmembrane helix</keyword>
<dbReference type="EMBL" id="CP124685">
    <property type="protein sequence ID" value="WGX75639.1"/>
    <property type="molecule type" value="Genomic_DNA"/>
</dbReference>
<organism evidence="3 4">
    <name type="scientific">Paraclostridium bifermentans</name>
    <name type="common">Clostridium bifermentans</name>
    <dbReference type="NCBI Taxonomy" id="1490"/>
    <lineage>
        <taxon>Bacteria</taxon>
        <taxon>Bacillati</taxon>
        <taxon>Bacillota</taxon>
        <taxon>Clostridia</taxon>
        <taxon>Peptostreptococcales</taxon>
        <taxon>Peptostreptococcaceae</taxon>
        <taxon>Paraclostridium</taxon>
    </lineage>
</organism>
<evidence type="ECO:0000313" key="3">
    <source>
        <dbReference type="EMBL" id="WGX75639.1"/>
    </source>
</evidence>
<accession>A0ABY8R265</accession>
<keyword evidence="4" id="KW-1185">Reference proteome</keyword>
<dbReference type="Proteomes" id="UP001239169">
    <property type="component" value="Chromosome"/>
</dbReference>
<gene>
    <name evidence="3" type="ORF">QJS64_17075</name>
</gene>
<dbReference type="InterPro" id="IPR043427">
    <property type="entry name" value="YscJ/FliF"/>
</dbReference>
<evidence type="ECO:0000313" key="4">
    <source>
        <dbReference type="Proteomes" id="UP001239169"/>
    </source>
</evidence>
<dbReference type="PANTHER" id="PTHR30046">
    <property type="entry name" value="FLAGELLAR M-RING PROTEIN"/>
    <property type="match status" value="1"/>
</dbReference>
<name>A0ABY8R265_PARBF</name>
<keyword evidence="1" id="KW-0812">Transmembrane</keyword>
<proteinExistence type="predicted"/>
<keyword evidence="1" id="KW-0472">Membrane</keyword>
<evidence type="ECO:0000256" key="1">
    <source>
        <dbReference type="SAM" id="Phobius"/>
    </source>
</evidence>